<feature type="transmembrane region" description="Helical" evidence="8">
    <location>
        <begin position="289"/>
        <end position="307"/>
    </location>
</feature>
<name>A0A061DEX9_BABBI</name>
<reference evidence="10" key="1">
    <citation type="journal article" date="2014" name="Nucleic Acids Res.">
        <title>The evolutionary dynamics of variant antigen genes in Babesia reveal a history of genomic innovation underlying host-parasite interaction.</title>
        <authorList>
            <person name="Jackson A.P."/>
            <person name="Otto T.D."/>
            <person name="Darby A."/>
            <person name="Ramaprasad A."/>
            <person name="Xia D."/>
            <person name="Echaide I.E."/>
            <person name="Farber M."/>
            <person name="Gahlot S."/>
            <person name="Gamble J."/>
            <person name="Gupta D."/>
            <person name="Gupta Y."/>
            <person name="Jackson L."/>
            <person name="Malandrin L."/>
            <person name="Malas T.B."/>
            <person name="Moussa E."/>
            <person name="Nair M."/>
            <person name="Reid A.J."/>
            <person name="Sanders M."/>
            <person name="Sharma J."/>
            <person name="Tracey A."/>
            <person name="Quail M.A."/>
            <person name="Weir W."/>
            <person name="Wastling J.M."/>
            <person name="Hall N."/>
            <person name="Willadsen P."/>
            <person name="Lingelbach K."/>
            <person name="Shiels B."/>
            <person name="Tait A."/>
            <person name="Berriman M."/>
            <person name="Allred D.R."/>
            <person name="Pain A."/>
        </authorList>
    </citation>
    <scope>NUCLEOTIDE SEQUENCE [LARGE SCALE GENOMIC DNA]</scope>
    <source>
        <strain evidence="10">Bond</strain>
    </source>
</reference>
<feature type="transmembrane region" description="Helical" evidence="8">
    <location>
        <begin position="450"/>
        <end position="474"/>
    </location>
</feature>
<evidence type="ECO:0000256" key="1">
    <source>
        <dbReference type="ARBA" id="ARBA00004141"/>
    </source>
</evidence>
<feature type="transmembrane region" description="Helical" evidence="8">
    <location>
        <begin position="409"/>
        <end position="429"/>
    </location>
</feature>
<comment type="subcellular location">
    <subcellularLocation>
        <location evidence="1">Membrane</location>
        <topology evidence="1">Multi-pass membrane protein</topology>
    </subcellularLocation>
</comment>
<keyword evidence="4 8" id="KW-0812">Transmembrane</keyword>
<dbReference type="InterPro" id="IPR011701">
    <property type="entry name" value="MFS"/>
</dbReference>
<sequence>MASLSDSETQTAKKCRFEIVDPAVMPAPHINPVLRLAIYIYYILSSGCIYWGWNGIQEILYKAGAFAELCKAGEGATTKIIYDVSYTAREGGINNLYTLAYSTHFICSFVSGWLLDRFGPRVCFMTGHFISGSAWLLIFCFPTNGRLLQFAFVLVGLACEACYIPMLSVSKYFPTASSTVIAIMGACRSLSFFVPTLLALIYHKSGVGSEMLFAVGIGYLLVANVLCFVSGFFILPKVIPIAPSEKDARTEMESTPACEVVTDSAVAESEDKKSLTIIDSIKNGFKSPLLLEFLVLGLSVALFMPSIEFVNKSQGNLLVASNGGDATGVFKYFNIATFVPGPFLGAVMDKVGPAIVMNLLHNCAILYYACAAFDIYAMKIAACCCYLIAGSLCISTAYCYVNTRFPSQYFGTLVTIIFGVAGLFSLLNIPIYNWGLTLKADIPQQRFRPLAFLFMGYMGLASVMSAILIYISVIRPKRMAALSMAAE</sequence>
<dbReference type="GO" id="GO:0016020">
    <property type="term" value="C:membrane"/>
    <property type="evidence" value="ECO:0007669"/>
    <property type="project" value="UniProtKB-SubCell"/>
</dbReference>
<dbReference type="InterPro" id="IPR036259">
    <property type="entry name" value="MFS_trans_sf"/>
</dbReference>
<feature type="transmembrane region" description="Helical" evidence="8">
    <location>
        <begin position="96"/>
        <end position="115"/>
    </location>
</feature>
<feature type="transmembrane region" description="Helical" evidence="8">
    <location>
        <begin position="213"/>
        <end position="235"/>
    </location>
</feature>
<gene>
    <name evidence="9" type="ORF">BBBOND_0405440</name>
</gene>
<dbReference type="GO" id="GO:0006865">
    <property type="term" value="P:amino acid transport"/>
    <property type="evidence" value="ECO:0007669"/>
    <property type="project" value="UniProtKB-KW"/>
</dbReference>
<protein>
    <submittedName>
        <fullName evidence="9">-Solute carrier family 22 member 2</fullName>
    </submittedName>
</protein>
<feature type="transmembrane region" description="Helical" evidence="8">
    <location>
        <begin position="33"/>
        <end position="53"/>
    </location>
</feature>
<dbReference type="PANTHER" id="PTHR20772:SF2">
    <property type="entry name" value="PROTEIN FMP42"/>
    <property type="match status" value="1"/>
</dbReference>
<dbReference type="GeneID" id="24566601"/>
<dbReference type="VEuPathDB" id="PiroplasmaDB:BBBOND_0405440"/>
<dbReference type="KEGG" id="bbig:BBBOND_0405440"/>
<evidence type="ECO:0000256" key="4">
    <source>
        <dbReference type="ARBA" id="ARBA00022692"/>
    </source>
</evidence>
<keyword evidence="5" id="KW-0029">Amino-acid transport</keyword>
<accession>A0A061DEX9</accession>
<dbReference type="EMBL" id="LK391711">
    <property type="protein sequence ID" value="CDR98060.1"/>
    <property type="molecule type" value="Genomic_DNA"/>
</dbReference>
<keyword evidence="3" id="KW-0813">Transport</keyword>
<organism evidence="9 10">
    <name type="scientific">Babesia bigemina</name>
    <dbReference type="NCBI Taxonomy" id="5866"/>
    <lineage>
        <taxon>Eukaryota</taxon>
        <taxon>Sar</taxon>
        <taxon>Alveolata</taxon>
        <taxon>Apicomplexa</taxon>
        <taxon>Aconoidasida</taxon>
        <taxon>Piroplasmida</taxon>
        <taxon>Babesiidae</taxon>
        <taxon>Babesia</taxon>
    </lineage>
</organism>
<dbReference type="GO" id="GO:0022857">
    <property type="term" value="F:transmembrane transporter activity"/>
    <property type="evidence" value="ECO:0007669"/>
    <property type="project" value="InterPro"/>
</dbReference>
<evidence type="ECO:0000256" key="6">
    <source>
        <dbReference type="ARBA" id="ARBA00022989"/>
    </source>
</evidence>
<evidence type="ECO:0000256" key="2">
    <source>
        <dbReference type="ARBA" id="ARBA00006595"/>
    </source>
</evidence>
<dbReference type="InterPro" id="IPR052599">
    <property type="entry name" value="SLC43A_AATransporter"/>
</dbReference>
<dbReference type="Proteomes" id="UP000033188">
    <property type="component" value="Chromosome 5"/>
</dbReference>
<dbReference type="STRING" id="5866.A0A061DEX9"/>
<evidence type="ECO:0000313" key="10">
    <source>
        <dbReference type="Proteomes" id="UP000033188"/>
    </source>
</evidence>
<dbReference type="SUPFAM" id="SSF103473">
    <property type="entry name" value="MFS general substrate transporter"/>
    <property type="match status" value="1"/>
</dbReference>
<feature type="transmembrane region" description="Helical" evidence="8">
    <location>
        <begin position="122"/>
        <end position="141"/>
    </location>
</feature>
<proteinExistence type="inferred from homology"/>
<dbReference type="RefSeq" id="XP_012770246.1">
    <property type="nucleotide sequence ID" value="XM_012914792.1"/>
</dbReference>
<evidence type="ECO:0000256" key="3">
    <source>
        <dbReference type="ARBA" id="ARBA00022448"/>
    </source>
</evidence>
<feature type="transmembrane region" description="Helical" evidence="8">
    <location>
        <begin position="380"/>
        <end position="403"/>
    </location>
</feature>
<dbReference type="AlphaFoldDB" id="A0A061DEX9"/>
<keyword evidence="7 8" id="KW-0472">Membrane</keyword>
<dbReference type="Pfam" id="PF07690">
    <property type="entry name" value="MFS_1"/>
    <property type="match status" value="1"/>
</dbReference>
<dbReference type="OrthoDB" id="330047at2759"/>
<evidence type="ECO:0000256" key="5">
    <source>
        <dbReference type="ARBA" id="ARBA00022970"/>
    </source>
</evidence>
<dbReference type="PANTHER" id="PTHR20772">
    <property type="entry name" value="PROTEIN FMP42"/>
    <property type="match status" value="1"/>
</dbReference>
<evidence type="ECO:0000313" key="9">
    <source>
        <dbReference type="EMBL" id="CDR98060.1"/>
    </source>
</evidence>
<feature type="transmembrane region" description="Helical" evidence="8">
    <location>
        <begin position="147"/>
        <end position="167"/>
    </location>
</feature>
<evidence type="ECO:0000256" key="8">
    <source>
        <dbReference type="SAM" id="Phobius"/>
    </source>
</evidence>
<evidence type="ECO:0000256" key="7">
    <source>
        <dbReference type="ARBA" id="ARBA00023136"/>
    </source>
</evidence>
<dbReference type="OMA" id="GCFIMGQ"/>
<dbReference type="Gene3D" id="1.20.1250.20">
    <property type="entry name" value="MFS general substrate transporter like domains"/>
    <property type="match status" value="1"/>
</dbReference>
<keyword evidence="10" id="KW-1185">Reference proteome</keyword>
<feature type="transmembrane region" description="Helical" evidence="8">
    <location>
        <begin position="179"/>
        <end position="201"/>
    </location>
</feature>
<keyword evidence="6 8" id="KW-1133">Transmembrane helix</keyword>
<comment type="similarity">
    <text evidence="2">Belongs to the SLC43A transporter (TC 2.A.1.44) family.</text>
</comment>